<proteinExistence type="predicted"/>
<organism evidence="1 2">
    <name type="scientific">Peronosclerospora sorghi</name>
    <dbReference type="NCBI Taxonomy" id="230839"/>
    <lineage>
        <taxon>Eukaryota</taxon>
        <taxon>Sar</taxon>
        <taxon>Stramenopiles</taxon>
        <taxon>Oomycota</taxon>
        <taxon>Peronosporomycetes</taxon>
        <taxon>Peronosporales</taxon>
        <taxon>Peronosporaceae</taxon>
        <taxon>Peronosclerospora</taxon>
    </lineage>
</organism>
<keyword evidence="2" id="KW-1185">Reference proteome</keyword>
<dbReference type="EMBL" id="CM047583">
    <property type="protein sequence ID" value="KAI9913941.1"/>
    <property type="molecule type" value="Genomic_DNA"/>
</dbReference>
<evidence type="ECO:0000313" key="1">
    <source>
        <dbReference type="EMBL" id="KAI9913941.1"/>
    </source>
</evidence>
<comment type="caution">
    <text evidence="1">The sequence shown here is derived from an EMBL/GenBank/DDBJ whole genome shotgun (WGS) entry which is preliminary data.</text>
</comment>
<sequence length="149" mass="16768">MVTRTLQSGPLDDYAIPRICHRKHLPSGGGFFALEEPLCEVGPSSRCPAPKNMPIFLDVRKTSCKSVALHRYRSLDMEEFDKAFISTVDDPFLLVDDEESNEPSNVDKKAVEQCDDLLSLKDIVKKNLIDGELLVFSRLLSPPRTHIKL</sequence>
<gene>
    <name evidence="1" type="ORF">PsorP6_005903</name>
</gene>
<evidence type="ECO:0000313" key="2">
    <source>
        <dbReference type="Proteomes" id="UP001163321"/>
    </source>
</evidence>
<protein>
    <submittedName>
        <fullName evidence="1">Uncharacterized protein</fullName>
    </submittedName>
</protein>
<name>A0ACC0W8B2_9STRA</name>
<reference evidence="1 2" key="1">
    <citation type="journal article" date="2022" name="bioRxiv">
        <title>The genome of the oomycete Peronosclerospora sorghi, a cosmopolitan pathogen of maize and sorghum, is inflated with dispersed pseudogenes.</title>
        <authorList>
            <person name="Fletcher K."/>
            <person name="Martin F."/>
            <person name="Isakeit T."/>
            <person name="Cavanaugh K."/>
            <person name="Magill C."/>
            <person name="Michelmore R."/>
        </authorList>
    </citation>
    <scope>NUCLEOTIDE SEQUENCE [LARGE SCALE GENOMIC DNA]</scope>
    <source>
        <strain evidence="1">P6</strain>
    </source>
</reference>
<accession>A0ACC0W8B2</accession>
<dbReference type="Proteomes" id="UP001163321">
    <property type="component" value="Chromosome 4"/>
</dbReference>